<dbReference type="EMBL" id="CP064931">
    <property type="protein sequence ID" value="QPK07535.1"/>
    <property type="molecule type" value="Genomic_DNA"/>
</dbReference>
<sequence length="74" mass="8512">MKTDAETMIVPNDFPELKSLVWNRDPVRAIPASEAFALYERNWRFVDTGRLTEREMRLIRDLAAAYGNGILLVS</sequence>
<evidence type="ECO:0000313" key="1">
    <source>
        <dbReference type="EMBL" id="QPK07535.1"/>
    </source>
</evidence>
<dbReference type="AlphaFoldDB" id="A0A2U3D258"/>
<dbReference type="Proteomes" id="UP000540266">
    <property type="component" value="Chromosome"/>
</dbReference>
<protein>
    <submittedName>
        <fullName evidence="1">Uncharacterized protein</fullName>
    </submittedName>
</protein>
<gene>
    <name evidence="1" type="ORF">HER27_013680</name>
</gene>
<evidence type="ECO:0000313" key="2">
    <source>
        <dbReference type="Proteomes" id="UP000540266"/>
    </source>
</evidence>
<accession>A0A2U3D258</accession>
<proteinExistence type="predicted"/>
<reference evidence="1 2" key="1">
    <citation type="submission" date="2020-11" db="EMBL/GenBank/DDBJ databases">
        <title>Indigenous Rhizobia Nodulating Common beans in Western Kenya.</title>
        <authorList>
            <person name="Wekesa C.S."/>
            <person name="Oelmueller R."/>
            <person name="Furch A.C."/>
        </authorList>
    </citation>
    <scope>NUCLEOTIDE SEQUENCE [LARGE SCALE GENOMIC DNA]</scope>
    <source>
        <strain evidence="2">BS3</strain>
    </source>
</reference>
<organism evidence="1 2">
    <name type="scientific">Rhizobium phaseoli</name>
    <dbReference type="NCBI Taxonomy" id="396"/>
    <lineage>
        <taxon>Bacteria</taxon>
        <taxon>Pseudomonadati</taxon>
        <taxon>Pseudomonadota</taxon>
        <taxon>Alphaproteobacteria</taxon>
        <taxon>Hyphomicrobiales</taxon>
        <taxon>Rhizobiaceae</taxon>
        <taxon>Rhizobium/Agrobacterium group</taxon>
        <taxon>Rhizobium</taxon>
    </lineage>
</organism>
<name>A0A2U3D258_9HYPH</name>
<dbReference type="OrthoDB" id="6168669at2"/>